<protein>
    <submittedName>
        <fullName evidence="1">Uncharacterized protein</fullName>
    </submittedName>
</protein>
<evidence type="ECO:0000313" key="2">
    <source>
        <dbReference type="Proteomes" id="UP000051681"/>
    </source>
</evidence>
<dbReference type="AlphaFoldDB" id="A0A0P1GRW9"/>
<keyword evidence="2" id="KW-1185">Reference proteome</keyword>
<evidence type="ECO:0000313" key="1">
    <source>
        <dbReference type="EMBL" id="CUH85512.1"/>
    </source>
</evidence>
<dbReference type="Proteomes" id="UP000051681">
    <property type="component" value="Unassembled WGS sequence"/>
</dbReference>
<reference evidence="1 2" key="1">
    <citation type="submission" date="2015-09" db="EMBL/GenBank/DDBJ databases">
        <authorList>
            <consortium name="Swine Surveillance"/>
        </authorList>
    </citation>
    <scope>NUCLEOTIDE SEQUENCE [LARGE SCALE GENOMIC DNA]</scope>
    <source>
        <strain evidence="1 2">CECT 8383</strain>
    </source>
</reference>
<organism evidence="1 2">
    <name type="scientific">Thalassovita mediterranea</name>
    <dbReference type="NCBI Taxonomy" id="340021"/>
    <lineage>
        <taxon>Bacteria</taxon>
        <taxon>Pseudomonadati</taxon>
        <taxon>Pseudomonadota</taxon>
        <taxon>Alphaproteobacteria</taxon>
        <taxon>Rhodobacterales</taxon>
        <taxon>Roseobacteraceae</taxon>
        <taxon>Thalassovita</taxon>
    </lineage>
</organism>
<dbReference type="EMBL" id="CYSF01000016">
    <property type="protein sequence ID" value="CUH85512.1"/>
    <property type="molecule type" value="Genomic_DNA"/>
</dbReference>
<name>A0A0P1GRW9_9RHOB</name>
<proteinExistence type="predicted"/>
<sequence>MIVCHEAAKRLQLARWTEEVGVQAVETPEFEQAVSTVLRAPTDWHALVVHLDDGLDRKIVLETLRALRVSCPQLTIVLMCVQQPHNVFGLEQLSLCDVKLKLPVSRRAFQNAVTQCRVNNRFHRAEQGFVEA</sequence>
<accession>A0A0P1GRW9</accession>
<gene>
    <name evidence="1" type="ORF">TM5383_02746</name>
</gene>